<keyword evidence="1" id="KW-0539">Nucleus</keyword>
<proteinExistence type="inferred from homology"/>
<dbReference type="InterPro" id="IPR055260">
    <property type="entry name" value="Ndc80_CH"/>
</dbReference>
<reference evidence="4 5" key="1">
    <citation type="submission" date="2020-05" db="EMBL/GenBank/DDBJ databases">
        <title>Vigna angularis (adzuki bean) Var. LongXiaoDou No. 4 denovo assembly.</title>
        <authorList>
            <person name="Xiang H."/>
        </authorList>
    </citation>
    <scope>NUCLEOTIDE SEQUENCE [LARGE SCALE GENOMIC DNA]</scope>
    <source>
        <tissue evidence="4">Leaf</tissue>
    </source>
</reference>
<gene>
    <name evidence="4" type="ORF">HKW66_Vig0013060</name>
</gene>
<feature type="region of interest" description="Disordered" evidence="2">
    <location>
        <begin position="229"/>
        <end position="254"/>
    </location>
</feature>
<evidence type="ECO:0000256" key="2">
    <source>
        <dbReference type="SAM" id="MobiDB-lite"/>
    </source>
</evidence>
<comment type="similarity">
    <text evidence="1">Belongs to the NDC80/HEC1 family.</text>
</comment>
<keyword evidence="1" id="KW-0131">Cell cycle</keyword>
<evidence type="ECO:0000313" key="4">
    <source>
        <dbReference type="EMBL" id="KAG2410641.1"/>
    </source>
</evidence>
<dbReference type="Pfam" id="PF03801">
    <property type="entry name" value="Ndc80_HEC"/>
    <property type="match status" value="1"/>
</dbReference>
<dbReference type="InterPro" id="IPR055307">
    <property type="entry name" value="NDC80_plants"/>
</dbReference>
<evidence type="ECO:0000259" key="3">
    <source>
        <dbReference type="Pfam" id="PF03801"/>
    </source>
</evidence>
<dbReference type="GO" id="GO:0051301">
    <property type="term" value="P:cell division"/>
    <property type="evidence" value="ECO:0007669"/>
    <property type="project" value="UniProtKB-UniRule"/>
</dbReference>
<sequence length="297" mass="32557">MRPTARRQPKDSFLPPPPPTPVDFHRRQYPSRDSDVSSRPSSVGVGGRPTLDFYKDRQFQQTVVSTINSFLSSHNFPITFKTTFPSAKDILETLKFLLSRMSCSLYRFYSLFPKPQAAEHICNMQGIKSRSVLLGNSLSSGMVEKLLHDMEMTLFSCSEQRGLTELVLFVDEASSHFRNLDVEIVVVAVAESSHNLRFDVEKDLSHGADVAPLCRPGAAPCRYAAPSLASRTSSSPSGRCASPSSKAPAPELSMRTATATVTAISQKVDSERLMLGSAMGGPFLLARQLPFLIQAKG</sequence>
<keyword evidence="1" id="KW-0995">Kinetochore</keyword>
<keyword evidence="1" id="KW-0132">Cell division</keyword>
<protein>
    <recommendedName>
        <fullName evidence="1">Kinetochore protein NDC80</fullName>
    </recommendedName>
</protein>
<keyword evidence="1" id="KW-0158">Chromosome</keyword>
<dbReference type="PANTHER" id="PTHR46681:SF1">
    <property type="entry name" value="KINETOCHORE PROTEIN NDC80 HOMOLOG"/>
    <property type="match status" value="1"/>
</dbReference>
<evidence type="ECO:0000256" key="1">
    <source>
        <dbReference type="RuleBase" id="RU368072"/>
    </source>
</evidence>
<name>A0A8T0LGN8_PHAAN</name>
<dbReference type="EMBL" id="JABFOF010000001">
    <property type="protein sequence ID" value="KAG2410641.1"/>
    <property type="molecule type" value="Genomic_DNA"/>
</dbReference>
<comment type="subcellular location">
    <subcellularLocation>
        <location evidence="1">Chromosome</location>
        <location evidence="1">Centromere</location>
        <location evidence="1">Kinetochore</location>
    </subcellularLocation>
    <subcellularLocation>
        <location evidence="1">Nucleus</location>
    </subcellularLocation>
</comment>
<dbReference type="GO" id="GO:0005634">
    <property type="term" value="C:nucleus"/>
    <property type="evidence" value="ECO:0007669"/>
    <property type="project" value="UniProtKB-SubCell"/>
</dbReference>
<feature type="region of interest" description="Disordered" evidence="2">
    <location>
        <begin position="1"/>
        <end position="47"/>
    </location>
</feature>
<dbReference type="Proteomes" id="UP000743370">
    <property type="component" value="Unassembled WGS sequence"/>
</dbReference>
<organism evidence="4 5">
    <name type="scientific">Phaseolus angularis</name>
    <name type="common">Azuki bean</name>
    <name type="synonym">Vigna angularis</name>
    <dbReference type="NCBI Taxonomy" id="3914"/>
    <lineage>
        <taxon>Eukaryota</taxon>
        <taxon>Viridiplantae</taxon>
        <taxon>Streptophyta</taxon>
        <taxon>Embryophyta</taxon>
        <taxon>Tracheophyta</taxon>
        <taxon>Spermatophyta</taxon>
        <taxon>Magnoliopsida</taxon>
        <taxon>eudicotyledons</taxon>
        <taxon>Gunneridae</taxon>
        <taxon>Pentapetalae</taxon>
        <taxon>rosids</taxon>
        <taxon>fabids</taxon>
        <taxon>Fabales</taxon>
        <taxon>Fabaceae</taxon>
        <taxon>Papilionoideae</taxon>
        <taxon>50 kb inversion clade</taxon>
        <taxon>NPAAA clade</taxon>
        <taxon>indigoferoid/millettioid clade</taxon>
        <taxon>Phaseoleae</taxon>
        <taxon>Vigna</taxon>
    </lineage>
</organism>
<keyword evidence="1" id="KW-0498">Mitosis</keyword>
<feature type="compositionally biased region" description="Low complexity" evidence="2">
    <location>
        <begin position="229"/>
        <end position="245"/>
    </location>
</feature>
<dbReference type="GO" id="GO:0031262">
    <property type="term" value="C:Ndc80 complex"/>
    <property type="evidence" value="ECO:0007669"/>
    <property type="project" value="UniProtKB-UniRule"/>
</dbReference>
<feature type="domain" description="Kinetochore protein Ndc80 CH" evidence="3">
    <location>
        <begin position="55"/>
        <end position="108"/>
    </location>
</feature>
<dbReference type="AlphaFoldDB" id="A0A8T0LGN8"/>
<comment type="subunit">
    <text evidence="1">Component of the NDC80 complex.</text>
</comment>
<comment type="function">
    <text evidence="1">Acts as a component of the essential kinetochore-associated NDC80 complex, which is required for chromosome segregation and spindle checkpoint activity.</text>
</comment>
<accession>A0A8T0LGN8</accession>
<evidence type="ECO:0000313" key="5">
    <source>
        <dbReference type="Proteomes" id="UP000743370"/>
    </source>
</evidence>
<comment type="caution">
    <text evidence="4">The sequence shown here is derived from an EMBL/GenBank/DDBJ whole genome shotgun (WGS) entry which is preliminary data.</text>
</comment>
<dbReference type="GO" id="GO:0051315">
    <property type="term" value="P:attachment of mitotic spindle microtubules to kinetochore"/>
    <property type="evidence" value="ECO:0007669"/>
    <property type="project" value="UniProtKB-UniRule"/>
</dbReference>
<dbReference type="PANTHER" id="PTHR46681">
    <property type="entry name" value="KINETOCHORE PROTEIN NDC80 HOMOLOG"/>
    <property type="match status" value="1"/>
</dbReference>
<feature type="compositionally biased region" description="Basic and acidic residues" evidence="2">
    <location>
        <begin position="23"/>
        <end position="36"/>
    </location>
</feature>
<keyword evidence="1" id="KW-0137">Centromere</keyword>